<evidence type="ECO:0000256" key="3">
    <source>
        <dbReference type="PROSITE-ProRule" id="PRU00169"/>
    </source>
</evidence>
<evidence type="ECO:0000313" key="5">
    <source>
        <dbReference type="EMBL" id="HGT40684.1"/>
    </source>
</evidence>
<evidence type="ECO:0000256" key="1">
    <source>
        <dbReference type="ARBA" id="ARBA00022741"/>
    </source>
</evidence>
<evidence type="ECO:0000259" key="4">
    <source>
        <dbReference type="PROSITE" id="PS50110"/>
    </source>
</evidence>
<dbReference type="GO" id="GO:0051782">
    <property type="term" value="P:negative regulation of cell division"/>
    <property type="evidence" value="ECO:0007669"/>
    <property type="project" value="TreeGrafter"/>
</dbReference>
<dbReference type="GO" id="GO:0005829">
    <property type="term" value="C:cytosol"/>
    <property type="evidence" value="ECO:0007669"/>
    <property type="project" value="TreeGrafter"/>
</dbReference>
<keyword evidence="1" id="KW-0547">Nucleotide-binding</keyword>
<name>A0A7C4QR29_9PLAN</name>
<dbReference type="InterPro" id="IPR002586">
    <property type="entry name" value="CobQ/CobB/MinD/ParA_Nub-bd_dom"/>
</dbReference>
<keyword evidence="2" id="KW-0067">ATP-binding</keyword>
<dbReference type="InterPro" id="IPR001789">
    <property type="entry name" value="Sig_transdc_resp-reg_receiver"/>
</dbReference>
<dbReference type="GO" id="GO:0016887">
    <property type="term" value="F:ATP hydrolysis activity"/>
    <property type="evidence" value="ECO:0007669"/>
    <property type="project" value="TreeGrafter"/>
</dbReference>
<dbReference type="GO" id="GO:0005524">
    <property type="term" value="F:ATP binding"/>
    <property type="evidence" value="ECO:0007669"/>
    <property type="project" value="UniProtKB-KW"/>
</dbReference>
<proteinExistence type="predicted"/>
<dbReference type="AlphaFoldDB" id="A0A7C4QR29"/>
<dbReference type="PANTHER" id="PTHR43384">
    <property type="entry name" value="SEPTUM SITE-DETERMINING PROTEIN MIND HOMOLOG, CHLOROPLASTIC-RELATED"/>
    <property type="match status" value="1"/>
</dbReference>
<dbReference type="InterPro" id="IPR027417">
    <property type="entry name" value="P-loop_NTPase"/>
</dbReference>
<accession>A0A7C4QR29</accession>
<comment type="caution">
    <text evidence="5">The sequence shown here is derived from an EMBL/GenBank/DDBJ whole genome shotgun (WGS) entry which is preliminary data.</text>
</comment>
<dbReference type="Pfam" id="PF01656">
    <property type="entry name" value="CbiA"/>
    <property type="match status" value="1"/>
</dbReference>
<dbReference type="SUPFAM" id="SSF52540">
    <property type="entry name" value="P-loop containing nucleoside triphosphate hydrolases"/>
    <property type="match status" value="1"/>
</dbReference>
<dbReference type="SUPFAM" id="SSF52172">
    <property type="entry name" value="CheY-like"/>
    <property type="match status" value="1"/>
</dbReference>
<dbReference type="InterPro" id="IPR011006">
    <property type="entry name" value="CheY-like_superfamily"/>
</dbReference>
<dbReference type="Gene3D" id="3.40.50.300">
    <property type="entry name" value="P-loop containing nucleotide triphosphate hydrolases"/>
    <property type="match status" value="1"/>
</dbReference>
<sequence length="407" mass="44311">MKSVTRIAVVDPNDSARSALKTLLLSIDTVWLEAECARYEFFADVVLQTQPDLALISLDNHPQKALDLIARIHQELPACQILALSSSQEGSLILQAIRNGAREFLNQPLKLDDFLAALDRMRHSSLSRAGEVGQTPSSQVITIAGVSGGVGCTSLAINLGCCLAQLPHRSVAVLDLDLALGDADVWLDIIPDYTIQDVTENIARLDYALLKRSLTKHECGAFLLPRPIEFEAGRAPITPEELRRVIALLKATFSRLVIDISKCFTPLDVAAMEAADHILLVTQLDLPCLRNAVRLLQYFQKHESLNAKVKLVVNRLGLEDSQISMTKALETLGREVFATIPNDYATMVEARNNGVPLITQAPRAKVTKAVQHLAALLDGGTAVDDERGGEKKARKGLFSFLGASAAR</sequence>
<reference evidence="5" key="1">
    <citation type="journal article" date="2020" name="mSystems">
        <title>Genome- and Community-Level Interaction Insights into Carbon Utilization and Element Cycling Functions of Hydrothermarchaeota in Hydrothermal Sediment.</title>
        <authorList>
            <person name="Zhou Z."/>
            <person name="Liu Y."/>
            <person name="Xu W."/>
            <person name="Pan J."/>
            <person name="Luo Z.H."/>
            <person name="Li M."/>
        </authorList>
    </citation>
    <scope>NUCLEOTIDE SEQUENCE [LARGE SCALE GENOMIC DNA]</scope>
    <source>
        <strain evidence="5">SpSt-508</strain>
    </source>
</reference>
<gene>
    <name evidence="5" type="ORF">ENS64_15680</name>
</gene>
<dbReference type="PROSITE" id="PS50110">
    <property type="entry name" value="RESPONSE_REGULATORY"/>
    <property type="match status" value="1"/>
</dbReference>
<dbReference type="GO" id="GO:0000160">
    <property type="term" value="P:phosphorelay signal transduction system"/>
    <property type="evidence" value="ECO:0007669"/>
    <property type="project" value="InterPro"/>
</dbReference>
<evidence type="ECO:0000256" key="2">
    <source>
        <dbReference type="ARBA" id="ARBA00022840"/>
    </source>
</evidence>
<feature type="domain" description="Response regulatory" evidence="4">
    <location>
        <begin position="6"/>
        <end position="122"/>
    </location>
</feature>
<comment type="caution">
    <text evidence="3">Lacks conserved residue(s) required for the propagation of feature annotation.</text>
</comment>
<dbReference type="EMBL" id="DSVQ01000018">
    <property type="protein sequence ID" value="HGT40684.1"/>
    <property type="molecule type" value="Genomic_DNA"/>
</dbReference>
<protein>
    <submittedName>
        <fullName evidence="5">CobQ/CobB/MinD/ParA nucleotide binding domain-containing protein</fullName>
    </submittedName>
</protein>
<dbReference type="InterPro" id="IPR050625">
    <property type="entry name" value="ParA/MinD_ATPase"/>
</dbReference>
<dbReference type="SMART" id="SM00448">
    <property type="entry name" value="REC"/>
    <property type="match status" value="1"/>
</dbReference>
<dbReference type="GO" id="GO:0009898">
    <property type="term" value="C:cytoplasmic side of plasma membrane"/>
    <property type="evidence" value="ECO:0007669"/>
    <property type="project" value="TreeGrafter"/>
</dbReference>
<organism evidence="5">
    <name type="scientific">Schlesneria paludicola</name>
    <dbReference type="NCBI Taxonomy" id="360056"/>
    <lineage>
        <taxon>Bacteria</taxon>
        <taxon>Pseudomonadati</taxon>
        <taxon>Planctomycetota</taxon>
        <taxon>Planctomycetia</taxon>
        <taxon>Planctomycetales</taxon>
        <taxon>Planctomycetaceae</taxon>
        <taxon>Schlesneria</taxon>
    </lineage>
</organism>
<dbReference type="Gene3D" id="3.40.50.2300">
    <property type="match status" value="1"/>
</dbReference>
<dbReference type="PANTHER" id="PTHR43384:SF6">
    <property type="entry name" value="SEPTUM SITE-DETERMINING PROTEIN MIND HOMOLOG, CHLOROPLASTIC"/>
    <property type="match status" value="1"/>
</dbReference>